<dbReference type="PANTHER" id="PTHR45663">
    <property type="entry name" value="GEO12009P1"/>
    <property type="match status" value="1"/>
</dbReference>
<accession>A0A192ZID5</accession>
<keyword evidence="1" id="KW-0813">Transport</keyword>
<evidence type="ECO:0000313" key="6">
    <source>
        <dbReference type="EMBL" id="ANM86849.1"/>
    </source>
</evidence>
<dbReference type="NCBIfam" id="TIGR01068">
    <property type="entry name" value="thioredoxin"/>
    <property type="match status" value="1"/>
</dbReference>
<dbReference type="PROSITE" id="PS51352">
    <property type="entry name" value="THIOREDOXIN_2"/>
    <property type="match status" value="1"/>
</dbReference>
<keyword evidence="3" id="KW-1015">Disulfide bond</keyword>
<dbReference type="InterPro" id="IPR017937">
    <property type="entry name" value="Thioredoxin_CS"/>
</dbReference>
<dbReference type="EMBL" id="KT984629">
    <property type="protein sequence ID" value="ANM86849.1"/>
    <property type="molecule type" value="mRNA"/>
</dbReference>
<keyword evidence="4" id="KW-0676">Redox-active center</keyword>
<evidence type="ECO:0000256" key="1">
    <source>
        <dbReference type="ARBA" id="ARBA00022448"/>
    </source>
</evidence>
<evidence type="ECO:0000256" key="3">
    <source>
        <dbReference type="ARBA" id="ARBA00023157"/>
    </source>
</evidence>
<protein>
    <submittedName>
        <fullName evidence="6">Thioredoxin 2</fullName>
    </submittedName>
</protein>
<dbReference type="Pfam" id="PF00085">
    <property type="entry name" value="Thioredoxin"/>
    <property type="match status" value="1"/>
</dbReference>
<dbReference type="PROSITE" id="PS00194">
    <property type="entry name" value="THIOREDOXIN_1"/>
    <property type="match status" value="1"/>
</dbReference>
<dbReference type="InterPro" id="IPR013766">
    <property type="entry name" value="Thioredoxin_domain"/>
</dbReference>
<dbReference type="CDD" id="cd02947">
    <property type="entry name" value="TRX_family"/>
    <property type="match status" value="1"/>
</dbReference>
<dbReference type="GO" id="GO:0005737">
    <property type="term" value="C:cytoplasm"/>
    <property type="evidence" value="ECO:0007669"/>
    <property type="project" value="TreeGrafter"/>
</dbReference>
<dbReference type="InterPro" id="IPR036249">
    <property type="entry name" value="Thioredoxin-like_sf"/>
</dbReference>
<reference evidence="6" key="1">
    <citation type="journal article" date="2016" name="Mol. Biol. Evol.">
        <title>Novel hydrogenosomes in the microaerophilic jakobid Stygiella incarcerata.</title>
        <authorList>
            <person name="Leger M.M."/>
            <person name="Eme L."/>
            <person name="Hug L.A."/>
            <person name="Roger A.J."/>
        </authorList>
    </citation>
    <scope>NUCLEOTIDE SEQUENCE</scope>
</reference>
<dbReference type="FunFam" id="3.40.30.10:FF:000001">
    <property type="entry name" value="Thioredoxin"/>
    <property type="match status" value="1"/>
</dbReference>
<proteinExistence type="evidence at transcript level"/>
<dbReference type="GO" id="GO:0015035">
    <property type="term" value="F:protein-disulfide reductase activity"/>
    <property type="evidence" value="ECO:0007669"/>
    <property type="project" value="InterPro"/>
</dbReference>
<name>A0A192ZID5_9EUKA</name>
<dbReference type="AlphaFoldDB" id="A0A192ZID5"/>
<dbReference type="PANTHER" id="PTHR45663:SF11">
    <property type="entry name" value="GEO12009P1"/>
    <property type="match status" value="1"/>
</dbReference>
<sequence length="133" mass="14446">MLSRLFSHSLIGSSSTSLLRSLAQVVHITDENFQDVVLDSKKPVIVDFFANWCGPCKMLGPLIEAEAAKSGDEIVVAKIDVDENPQSAMDSMVTALPTVISFHKGEAKDRFVGLVPQHILADFFAKTKGLADE</sequence>
<organism evidence="6">
    <name type="scientific">Stygiella incarcerata</name>
    <dbReference type="NCBI Taxonomy" id="1712417"/>
    <lineage>
        <taxon>Eukaryota</taxon>
        <taxon>Discoba</taxon>
        <taxon>Jakobida</taxon>
        <taxon>Andalucina</taxon>
        <taxon>Stygiellidae</taxon>
        <taxon>Stygiella</taxon>
    </lineage>
</organism>
<feature type="domain" description="Thioredoxin" evidence="5">
    <location>
        <begin position="17"/>
        <end position="133"/>
    </location>
</feature>
<dbReference type="InterPro" id="IPR005746">
    <property type="entry name" value="Thioredoxin"/>
</dbReference>
<gene>
    <name evidence="6" type="primary">TRX2</name>
</gene>
<evidence type="ECO:0000256" key="4">
    <source>
        <dbReference type="ARBA" id="ARBA00023284"/>
    </source>
</evidence>
<keyword evidence="2" id="KW-0249">Electron transport</keyword>
<evidence type="ECO:0000256" key="2">
    <source>
        <dbReference type="ARBA" id="ARBA00022982"/>
    </source>
</evidence>
<dbReference type="PRINTS" id="PR00421">
    <property type="entry name" value="THIOREDOXIN"/>
</dbReference>
<evidence type="ECO:0000259" key="5">
    <source>
        <dbReference type="PROSITE" id="PS51352"/>
    </source>
</evidence>
<dbReference type="SUPFAM" id="SSF52833">
    <property type="entry name" value="Thioredoxin-like"/>
    <property type="match status" value="1"/>
</dbReference>
<dbReference type="Gene3D" id="3.40.30.10">
    <property type="entry name" value="Glutaredoxin"/>
    <property type="match status" value="1"/>
</dbReference>